<sequence length="110" mass="11518">CVRKPVWKGMLKLLGAVVAGLEATYDSCGAGGGMSSSLHVLEIAHTHYWSRDLSDGQGLDPALLSPSSSPWSSRENLRSPGSPQHAAPASPLPSYDVTLSSRKSSHSGMS</sequence>
<feature type="non-terminal residue" evidence="4">
    <location>
        <position position="110"/>
    </location>
</feature>
<dbReference type="GO" id="GO:0042981">
    <property type="term" value="P:regulation of apoptotic process"/>
    <property type="evidence" value="ECO:0007669"/>
    <property type="project" value="TreeGrafter"/>
</dbReference>
<feature type="region of interest" description="Disordered" evidence="1">
    <location>
        <begin position="59"/>
        <end position="110"/>
    </location>
</feature>
<organism evidence="3 4">
    <name type="scientific">Hyalella azteca</name>
    <name type="common">Amphipod</name>
    <dbReference type="NCBI Taxonomy" id="294128"/>
    <lineage>
        <taxon>Eukaryota</taxon>
        <taxon>Metazoa</taxon>
        <taxon>Ecdysozoa</taxon>
        <taxon>Arthropoda</taxon>
        <taxon>Crustacea</taxon>
        <taxon>Multicrustacea</taxon>
        <taxon>Malacostraca</taxon>
        <taxon>Eumalacostraca</taxon>
        <taxon>Peracarida</taxon>
        <taxon>Amphipoda</taxon>
        <taxon>Senticaudata</taxon>
        <taxon>Talitrida</taxon>
        <taxon>Talitroidea</taxon>
        <taxon>Hyalellidae</taxon>
        <taxon>Hyalella</taxon>
    </lineage>
</organism>
<evidence type="ECO:0000256" key="2">
    <source>
        <dbReference type="SAM" id="SignalP"/>
    </source>
</evidence>
<feature type="signal peptide" evidence="2">
    <location>
        <begin position="1"/>
        <end position="20"/>
    </location>
</feature>
<proteinExistence type="predicted"/>
<dbReference type="KEGG" id="hazt:125178981"/>
<dbReference type="PANTHER" id="PTHR13008:SF7">
    <property type="entry name" value="MAP KINASE-ACTIVATING DEATH DOMAIN PROTEIN"/>
    <property type="match status" value="1"/>
</dbReference>
<dbReference type="RefSeq" id="XP_047739924.1">
    <property type="nucleotide sequence ID" value="XM_047883968.1"/>
</dbReference>
<accession>A0A979FV51</accession>
<dbReference type="AlphaFoldDB" id="A0A979FV51"/>
<dbReference type="GO" id="GO:0032483">
    <property type="term" value="P:regulation of Rab protein signal transduction"/>
    <property type="evidence" value="ECO:0007669"/>
    <property type="project" value="TreeGrafter"/>
</dbReference>
<feature type="compositionally biased region" description="Polar residues" evidence="1">
    <location>
        <begin position="97"/>
        <end position="110"/>
    </location>
</feature>
<dbReference type="Proteomes" id="UP000694843">
    <property type="component" value="Unplaced"/>
</dbReference>
<evidence type="ECO:0000313" key="4">
    <source>
        <dbReference type="RefSeq" id="XP_047739924.1"/>
    </source>
</evidence>
<gene>
    <name evidence="4" type="primary">LOC125178981</name>
</gene>
<evidence type="ECO:0000313" key="3">
    <source>
        <dbReference type="Proteomes" id="UP000694843"/>
    </source>
</evidence>
<feature type="chain" id="PRO_5037977462" evidence="2">
    <location>
        <begin position="21"/>
        <end position="110"/>
    </location>
</feature>
<dbReference type="GeneID" id="125178981"/>
<dbReference type="GO" id="GO:0005085">
    <property type="term" value="F:guanyl-nucleotide exchange factor activity"/>
    <property type="evidence" value="ECO:0007669"/>
    <property type="project" value="TreeGrafter"/>
</dbReference>
<keyword evidence="2" id="KW-0732">Signal</keyword>
<name>A0A979FV51_HYAAZ</name>
<dbReference type="InterPro" id="IPR039980">
    <property type="entry name" value="MADD"/>
</dbReference>
<dbReference type="PANTHER" id="PTHR13008">
    <property type="entry name" value="MAP-KINASE ACTIVATING DEATH DOMAIN PROTEIN MADD /DENN/AEX-3 C.ELEGANS"/>
    <property type="match status" value="1"/>
</dbReference>
<evidence type="ECO:0000256" key="1">
    <source>
        <dbReference type="SAM" id="MobiDB-lite"/>
    </source>
</evidence>
<dbReference type="GO" id="GO:0005829">
    <property type="term" value="C:cytosol"/>
    <property type="evidence" value="ECO:0007669"/>
    <property type="project" value="TreeGrafter"/>
</dbReference>
<feature type="non-terminal residue" evidence="4">
    <location>
        <position position="1"/>
    </location>
</feature>
<dbReference type="OrthoDB" id="6282239at2759"/>
<protein>
    <submittedName>
        <fullName evidence="4">MAP kinase-activating death domain protein-like</fullName>
    </submittedName>
</protein>
<keyword evidence="3" id="KW-1185">Reference proteome</keyword>
<reference evidence="4" key="1">
    <citation type="submission" date="2025-08" db="UniProtKB">
        <authorList>
            <consortium name="RefSeq"/>
        </authorList>
    </citation>
    <scope>IDENTIFICATION</scope>
    <source>
        <tissue evidence="4">Whole organism</tissue>
    </source>
</reference>